<evidence type="ECO:0000259" key="6">
    <source>
        <dbReference type="PROSITE" id="PS50893"/>
    </source>
</evidence>
<keyword evidence="5" id="KW-0029">Amino-acid transport</keyword>
<keyword evidence="8" id="KW-1185">Reference proteome</keyword>
<feature type="domain" description="ABC transporter" evidence="6">
    <location>
        <begin position="6"/>
        <end position="238"/>
    </location>
</feature>
<dbReference type="InterPro" id="IPR003593">
    <property type="entry name" value="AAA+_ATPase"/>
</dbReference>
<gene>
    <name evidence="7" type="ORF">E6C48_18670</name>
</gene>
<dbReference type="PANTHER" id="PTHR43820">
    <property type="entry name" value="HIGH-AFFINITY BRANCHED-CHAIN AMINO ACID TRANSPORT ATP-BINDING PROTEIN LIVF"/>
    <property type="match status" value="1"/>
</dbReference>
<dbReference type="RefSeq" id="WP_136359693.1">
    <property type="nucleotide sequence ID" value="NZ_SSNY01000012.1"/>
</dbReference>
<keyword evidence="3" id="KW-0547">Nucleotide-binding</keyword>
<dbReference type="SUPFAM" id="SSF52540">
    <property type="entry name" value="P-loop containing nucleoside triphosphate hydrolases"/>
    <property type="match status" value="1"/>
</dbReference>
<evidence type="ECO:0000313" key="8">
    <source>
        <dbReference type="Proteomes" id="UP000306441"/>
    </source>
</evidence>
<evidence type="ECO:0000256" key="5">
    <source>
        <dbReference type="ARBA" id="ARBA00022970"/>
    </source>
</evidence>
<comment type="caution">
    <text evidence="7">The sequence shown here is derived from an EMBL/GenBank/DDBJ whole genome shotgun (WGS) entry which is preliminary data.</text>
</comment>
<evidence type="ECO:0000256" key="4">
    <source>
        <dbReference type="ARBA" id="ARBA00022840"/>
    </source>
</evidence>
<dbReference type="Proteomes" id="UP000306441">
    <property type="component" value="Unassembled WGS sequence"/>
</dbReference>
<dbReference type="PROSITE" id="PS50893">
    <property type="entry name" value="ABC_TRANSPORTER_2"/>
    <property type="match status" value="1"/>
</dbReference>
<keyword evidence="2" id="KW-0813">Transport</keyword>
<dbReference type="SMART" id="SM00382">
    <property type="entry name" value="AAA"/>
    <property type="match status" value="1"/>
</dbReference>
<organism evidence="7 8">
    <name type="scientific">Ollibium composti</name>
    <dbReference type="NCBI Taxonomy" id="2675109"/>
    <lineage>
        <taxon>Bacteria</taxon>
        <taxon>Pseudomonadati</taxon>
        <taxon>Pseudomonadota</taxon>
        <taxon>Alphaproteobacteria</taxon>
        <taxon>Hyphomicrobiales</taxon>
        <taxon>Phyllobacteriaceae</taxon>
        <taxon>Ollibium</taxon>
    </lineage>
</organism>
<dbReference type="Pfam" id="PF00005">
    <property type="entry name" value="ABC_tran"/>
    <property type="match status" value="1"/>
</dbReference>
<evidence type="ECO:0000256" key="3">
    <source>
        <dbReference type="ARBA" id="ARBA00022741"/>
    </source>
</evidence>
<name>A0ABY2Q2U0_9HYPH</name>
<dbReference type="InterPro" id="IPR003439">
    <property type="entry name" value="ABC_transporter-like_ATP-bd"/>
</dbReference>
<sequence length="248" mass="26157">MSGPVLQVDGLVAGYEPGVPIVRGASIRVERGEIVVVLGPNGAGKSSFIKAIAGLVPVSAGKVLLDGTDITAVPAHRMVRMGLAFVPQTENIFPLMSVDDNLKTAGGILKAKEAVERIARMYDTFPDLRTFRRTAAGNLSGGQRQMLAVARALIVEPKLLVLDEPSAGLSPKLVAMVFSMLADIRKAGVTILLVEQNAKAALAIGDRAYVLVEGREAHEGVASELWNDPVVAELYLGQRAQPSRGGEA</sequence>
<dbReference type="GO" id="GO:0005524">
    <property type="term" value="F:ATP binding"/>
    <property type="evidence" value="ECO:0007669"/>
    <property type="project" value="UniProtKB-KW"/>
</dbReference>
<dbReference type="PROSITE" id="PS00211">
    <property type="entry name" value="ABC_TRANSPORTER_1"/>
    <property type="match status" value="1"/>
</dbReference>
<dbReference type="InterPro" id="IPR027417">
    <property type="entry name" value="P-loop_NTPase"/>
</dbReference>
<dbReference type="InterPro" id="IPR052156">
    <property type="entry name" value="BCAA_Transport_ATP-bd_LivF"/>
</dbReference>
<dbReference type="EMBL" id="SSNY01000012">
    <property type="protein sequence ID" value="THF55268.1"/>
    <property type="molecule type" value="Genomic_DNA"/>
</dbReference>
<keyword evidence="4 7" id="KW-0067">ATP-binding</keyword>
<reference evidence="7 8" key="1">
    <citation type="submission" date="2019-04" db="EMBL/GenBank/DDBJ databases">
        <title>Mesorhizobium composti sp. nov., isolated from compost.</title>
        <authorList>
            <person name="Lin S.-Y."/>
            <person name="Hameed A."/>
            <person name="Hsieh Y.-T."/>
            <person name="Young C.-C."/>
        </authorList>
    </citation>
    <scope>NUCLEOTIDE SEQUENCE [LARGE SCALE GENOMIC DNA]</scope>
    <source>
        <strain evidence="7 8">CC-YTH430</strain>
    </source>
</reference>
<dbReference type="CDD" id="cd03224">
    <property type="entry name" value="ABC_TM1139_LivF_branched"/>
    <property type="match status" value="1"/>
</dbReference>
<dbReference type="PANTHER" id="PTHR43820:SF7">
    <property type="entry name" value="BRANCHED-CHAIN AMINO ACID TRANSPORT ATP-BINDING PROTEIN LIVF-RELATED"/>
    <property type="match status" value="1"/>
</dbReference>
<accession>A0ABY2Q2U0</accession>
<evidence type="ECO:0000256" key="2">
    <source>
        <dbReference type="ARBA" id="ARBA00022448"/>
    </source>
</evidence>
<protein>
    <submittedName>
        <fullName evidence="7">ABC transporter ATP-binding protein</fullName>
    </submittedName>
</protein>
<dbReference type="Gene3D" id="3.40.50.300">
    <property type="entry name" value="P-loop containing nucleotide triphosphate hydrolases"/>
    <property type="match status" value="1"/>
</dbReference>
<evidence type="ECO:0000313" key="7">
    <source>
        <dbReference type="EMBL" id="THF55268.1"/>
    </source>
</evidence>
<dbReference type="InterPro" id="IPR017871">
    <property type="entry name" value="ABC_transporter-like_CS"/>
</dbReference>
<evidence type="ECO:0000256" key="1">
    <source>
        <dbReference type="ARBA" id="ARBA00005417"/>
    </source>
</evidence>
<comment type="similarity">
    <text evidence="1">Belongs to the ABC transporter superfamily.</text>
</comment>
<proteinExistence type="inferred from homology"/>